<name>A0AAD9QCX2_ACRCE</name>
<proteinExistence type="predicted"/>
<accession>A0AAD9QCX2</accession>
<comment type="caution">
    <text evidence="3">The sequence shown here is derived from an EMBL/GenBank/DDBJ whole genome shotgun (WGS) entry which is preliminary data.</text>
</comment>
<dbReference type="Pfam" id="PF18701">
    <property type="entry name" value="DUF5641"/>
    <property type="match status" value="1"/>
</dbReference>
<dbReference type="EMBL" id="JARQWQ010000042">
    <property type="protein sequence ID" value="KAK2559004.1"/>
    <property type="molecule type" value="Genomic_DNA"/>
</dbReference>
<dbReference type="AlphaFoldDB" id="A0AAD9QCX2"/>
<dbReference type="PANTHER" id="PTHR47331:SF1">
    <property type="entry name" value="GAG-LIKE PROTEIN"/>
    <property type="match status" value="1"/>
</dbReference>
<organism evidence="3 4">
    <name type="scientific">Acropora cervicornis</name>
    <name type="common">Staghorn coral</name>
    <dbReference type="NCBI Taxonomy" id="6130"/>
    <lineage>
        <taxon>Eukaryota</taxon>
        <taxon>Metazoa</taxon>
        <taxon>Cnidaria</taxon>
        <taxon>Anthozoa</taxon>
        <taxon>Hexacorallia</taxon>
        <taxon>Scleractinia</taxon>
        <taxon>Astrocoeniina</taxon>
        <taxon>Acroporidae</taxon>
        <taxon>Acropora</taxon>
    </lineage>
</organism>
<evidence type="ECO:0000259" key="2">
    <source>
        <dbReference type="Pfam" id="PF18701"/>
    </source>
</evidence>
<feature type="compositionally biased region" description="Basic and acidic residues" evidence="1">
    <location>
        <begin position="222"/>
        <end position="234"/>
    </location>
</feature>
<sequence length="253" mass="28765">MGGIWERVIRSVRKILRALVGEQIVSHESLRALMTGVQGILNSRPLTPVSSDPRDLEPITPNHLLLLRSNLNLPPVVFSKEDIYGRRRNRQRWSKEYWPTLNERSKWLKPQPSLAIGDLVLIVDENVHRGKCHLAGWKKFSEEKADLSVTNSDEHQFLKCAIRDDNEEVDETFDQMEHLQRMLLEKKEKSKAQKPPSPTLSSSLSSGDEEPPLCKKSAQKLKAPELKLSDDDLAHLPGPSSAPVWSPQRKHAK</sequence>
<evidence type="ECO:0000313" key="4">
    <source>
        <dbReference type="Proteomes" id="UP001249851"/>
    </source>
</evidence>
<keyword evidence="4" id="KW-1185">Reference proteome</keyword>
<dbReference type="PANTHER" id="PTHR47331">
    <property type="entry name" value="PHD-TYPE DOMAIN-CONTAINING PROTEIN"/>
    <property type="match status" value="1"/>
</dbReference>
<feature type="region of interest" description="Disordered" evidence="1">
    <location>
        <begin position="186"/>
        <end position="253"/>
    </location>
</feature>
<evidence type="ECO:0000256" key="1">
    <source>
        <dbReference type="SAM" id="MobiDB-lite"/>
    </source>
</evidence>
<evidence type="ECO:0000313" key="3">
    <source>
        <dbReference type="EMBL" id="KAK2559004.1"/>
    </source>
</evidence>
<reference evidence="3" key="1">
    <citation type="journal article" date="2023" name="G3 (Bethesda)">
        <title>Whole genome assembly and annotation of the endangered Caribbean coral Acropora cervicornis.</title>
        <authorList>
            <person name="Selwyn J.D."/>
            <person name="Vollmer S.V."/>
        </authorList>
    </citation>
    <scope>NUCLEOTIDE SEQUENCE</scope>
    <source>
        <strain evidence="3">K2</strain>
    </source>
</reference>
<reference evidence="3" key="2">
    <citation type="journal article" date="2023" name="Science">
        <title>Genomic signatures of disease resistance in endangered staghorn corals.</title>
        <authorList>
            <person name="Vollmer S.V."/>
            <person name="Selwyn J.D."/>
            <person name="Despard B.A."/>
            <person name="Roesel C.L."/>
        </authorList>
    </citation>
    <scope>NUCLEOTIDE SEQUENCE</scope>
    <source>
        <strain evidence="3">K2</strain>
    </source>
</reference>
<gene>
    <name evidence="3" type="ORF">P5673_018632</name>
</gene>
<protein>
    <recommendedName>
        <fullName evidence="2">DUF5641 domain-containing protein</fullName>
    </recommendedName>
</protein>
<dbReference type="Proteomes" id="UP001249851">
    <property type="component" value="Unassembled WGS sequence"/>
</dbReference>
<feature type="domain" description="DUF5641" evidence="2">
    <location>
        <begin position="91"/>
        <end position="135"/>
    </location>
</feature>
<dbReference type="InterPro" id="IPR040676">
    <property type="entry name" value="DUF5641"/>
</dbReference>